<dbReference type="GO" id="GO:0051603">
    <property type="term" value="P:proteolysis involved in protein catabolic process"/>
    <property type="evidence" value="ECO:0007669"/>
    <property type="project" value="TreeGrafter"/>
</dbReference>
<evidence type="ECO:0000256" key="5">
    <source>
        <dbReference type="ARBA" id="ARBA00022833"/>
    </source>
</evidence>
<protein>
    <submittedName>
        <fullName evidence="8">Metalloprotease</fullName>
    </submittedName>
</protein>
<dbReference type="Proteomes" id="UP000637002">
    <property type="component" value="Unassembled WGS sequence"/>
</dbReference>
<dbReference type="GO" id="GO:0016020">
    <property type="term" value="C:membrane"/>
    <property type="evidence" value="ECO:0007669"/>
    <property type="project" value="TreeGrafter"/>
</dbReference>
<evidence type="ECO:0000256" key="4">
    <source>
        <dbReference type="ARBA" id="ARBA00022801"/>
    </source>
</evidence>
<reference evidence="8" key="1">
    <citation type="journal article" date="2014" name="Int. J. Syst. Evol. Microbiol.">
        <title>Complete genome sequence of Corynebacterium casei LMG S-19264T (=DSM 44701T), isolated from a smear-ripened cheese.</title>
        <authorList>
            <consortium name="US DOE Joint Genome Institute (JGI-PGF)"/>
            <person name="Walter F."/>
            <person name="Albersmeier A."/>
            <person name="Kalinowski J."/>
            <person name="Ruckert C."/>
        </authorList>
    </citation>
    <scope>NUCLEOTIDE SEQUENCE</scope>
    <source>
        <strain evidence="8">CGMCC 1.12919</strain>
    </source>
</reference>
<dbReference type="InterPro" id="IPR001915">
    <property type="entry name" value="Peptidase_M48"/>
</dbReference>
<dbReference type="GO" id="GO:0004222">
    <property type="term" value="F:metalloendopeptidase activity"/>
    <property type="evidence" value="ECO:0007669"/>
    <property type="project" value="InterPro"/>
</dbReference>
<accession>A0A916TY16</accession>
<evidence type="ECO:0000259" key="7">
    <source>
        <dbReference type="Pfam" id="PF01435"/>
    </source>
</evidence>
<reference evidence="8" key="2">
    <citation type="submission" date="2020-09" db="EMBL/GenBank/DDBJ databases">
        <authorList>
            <person name="Sun Q."/>
            <person name="Zhou Y."/>
        </authorList>
    </citation>
    <scope>NUCLEOTIDE SEQUENCE</scope>
    <source>
        <strain evidence="8">CGMCC 1.12919</strain>
    </source>
</reference>
<evidence type="ECO:0000313" key="9">
    <source>
        <dbReference type="Proteomes" id="UP000637002"/>
    </source>
</evidence>
<dbReference type="PANTHER" id="PTHR22726:SF1">
    <property type="entry name" value="METALLOENDOPEPTIDASE OMA1, MITOCHONDRIAL"/>
    <property type="match status" value="1"/>
</dbReference>
<comment type="caution">
    <text evidence="8">The sequence shown here is derived from an EMBL/GenBank/DDBJ whole genome shotgun (WGS) entry which is preliminary data.</text>
</comment>
<comment type="cofactor">
    <cofactor evidence="1">
        <name>Zn(2+)</name>
        <dbReference type="ChEBI" id="CHEBI:29105"/>
    </cofactor>
</comment>
<keyword evidence="3" id="KW-0479">Metal-binding</keyword>
<dbReference type="AlphaFoldDB" id="A0A916TY16"/>
<keyword evidence="2" id="KW-0645">Protease</keyword>
<dbReference type="Pfam" id="PF01435">
    <property type="entry name" value="Peptidase_M48"/>
    <property type="match status" value="1"/>
</dbReference>
<dbReference type="PANTHER" id="PTHR22726">
    <property type="entry name" value="METALLOENDOPEPTIDASE OMA1"/>
    <property type="match status" value="1"/>
</dbReference>
<evidence type="ECO:0000256" key="6">
    <source>
        <dbReference type="ARBA" id="ARBA00023049"/>
    </source>
</evidence>
<keyword evidence="9" id="KW-1185">Reference proteome</keyword>
<organism evidence="8 9">
    <name type="scientific">Chelatococcus reniformis</name>
    <dbReference type="NCBI Taxonomy" id="1494448"/>
    <lineage>
        <taxon>Bacteria</taxon>
        <taxon>Pseudomonadati</taxon>
        <taxon>Pseudomonadota</taxon>
        <taxon>Alphaproteobacteria</taxon>
        <taxon>Hyphomicrobiales</taxon>
        <taxon>Chelatococcaceae</taxon>
        <taxon>Chelatococcus</taxon>
    </lineage>
</organism>
<dbReference type="GO" id="GO:0046872">
    <property type="term" value="F:metal ion binding"/>
    <property type="evidence" value="ECO:0007669"/>
    <property type="project" value="UniProtKB-KW"/>
</dbReference>
<evidence type="ECO:0000313" key="8">
    <source>
        <dbReference type="EMBL" id="GGC50533.1"/>
    </source>
</evidence>
<dbReference type="InterPro" id="IPR051156">
    <property type="entry name" value="Mito/Outer_Membr_Metalloprot"/>
</dbReference>
<keyword evidence="6 8" id="KW-0482">Metalloprotease</keyword>
<gene>
    <name evidence="8" type="ORF">GCM10010994_07110</name>
</gene>
<evidence type="ECO:0000256" key="1">
    <source>
        <dbReference type="ARBA" id="ARBA00001947"/>
    </source>
</evidence>
<feature type="domain" description="Peptidase M48" evidence="7">
    <location>
        <begin position="52"/>
        <end position="232"/>
    </location>
</feature>
<dbReference type="Gene3D" id="3.30.2010.10">
    <property type="entry name" value="Metalloproteases ('zincins'), catalytic domain"/>
    <property type="match status" value="1"/>
</dbReference>
<sequence length="465" mass="49596">MAALGGCTTDQQGGSSIALPEAAPRILGIERAADREHNRLVATFGGQYRSPALERDLDDIVRRVAAASEQSDQTYKVTILNSPVVNAFALPTGHVYVTRGLLALANDNSEVAAVLAHEIAHVTAKHALARAELEQRSELVSRVASEVLNDPGAGRIARSEGRVTLASFSRTQELEADRMGVATIGRAGFDAYGASRFLVSLGRNAGTPSGQRRRGMDFLSSHPSTPERVAAAIAAARQIGPPGSGDSERNRYLSALEGLVYGDDPAEGMIRGRRFAHPTLAVGFTAPPGFTLENTAEAVLGVNHANGQALRFDNVQVAETESLESFLASGWIDGLLNDSVQSTTVDGMPAATAVARGKEWSFLLGAARSGSRVFRLLFATRALTPEAQAAFRTAFHSLHRLSPEEVAAIRPMRIEVLTASEGDTTETMAARMAPIDNAYERFLVLNSLSRGQALKPGRRYKVVAE</sequence>
<evidence type="ECO:0000256" key="3">
    <source>
        <dbReference type="ARBA" id="ARBA00022723"/>
    </source>
</evidence>
<name>A0A916TY16_9HYPH</name>
<keyword evidence="5" id="KW-0862">Zinc</keyword>
<dbReference type="CDD" id="cd07324">
    <property type="entry name" value="M48C_Oma1-like"/>
    <property type="match status" value="1"/>
</dbReference>
<proteinExistence type="predicted"/>
<evidence type="ECO:0000256" key="2">
    <source>
        <dbReference type="ARBA" id="ARBA00022670"/>
    </source>
</evidence>
<dbReference type="EMBL" id="BMGG01000001">
    <property type="protein sequence ID" value="GGC50533.1"/>
    <property type="molecule type" value="Genomic_DNA"/>
</dbReference>
<keyword evidence="4" id="KW-0378">Hydrolase</keyword>